<evidence type="ECO:0000256" key="5">
    <source>
        <dbReference type="ARBA" id="ARBA00022989"/>
    </source>
</evidence>
<dbReference type="PANTHER" id="PTHR13032:SF6">
    <property type="entry name" value="MITOCHONDRIAL IMPORT INNER MEMBRANE TRANSLOCASE SUBUNIT TIM21"/>
    <property type="match status" value="1"/>
</dbReference>
<accession>A0AAV3A9W9</accession>
<keyword evidence="4" id="KW-0809">Transit peptide</keyword>
<evidence type="ECO:0000256" key="6">
    <source>
        <dbReference type="ARBA" id="ARBA00023128"/>
    </source>
</evidence>
<keyword evidence="8" id="KW-0653">Protein transport</keyword>
<name>A0AAV3A9W9_PYXAD</name>
<keyword evidence="7 8" id="KW-0472">Membrane</keyword>
<evidence type="ECO:0000256" key="7">
    <source>
        <dbReference type="ARBA" id="ARBA00023136"/>
    </source>
</evidence>
<reference evidence="9" key="1">
    <citation type="thesis" date="2020" institute="ProQuest LLC" country="789 East Eisenhower Parkway, Ann Arbor, MI, USA">
        <title>Comparative Genomics and Chromosome Evolution.</title>
        <authorList>
            <person name="Mudd A.B."/>
        </authorList>
    </citation>
    <scope>NUCLEOTIDE SEQUENCE</scope>
    <source>
        <strain evidence="9">1538</strain>
        <tissue evidence="9">Blood</tissue>
    </source>
</reference>
<keyword evidence="3 8" id="KW-0812">Transmembrane</keyword>
<keyword evidence="6 8" id="KW-0496">Mitochondrion</keyword>
<keyword evidence="10" id="KW-1185">Reference proteome</keyword>
<evidence type="ECO:0000256" key="4">
    <source>
        <dbReference type="ARBA" id="ARBA00022946"/>
    </source>
</evidence>
<comment type="subunit">
    <text evidence="8">Component of the TIM23 complex.</text>
</comment>
<dbReference type="Gene3D" id="3.10.450.320">
    <property type="entry name" value="Mitochondrial import inner membrane translocase subunit Tim21"/>
    <property type="match status" value="1"/>
</dbReference>
<dbReference type="GO" id="GO:0005744">
    <property type="term" value="C:TIM23 mitochondrial import inner membrane translocase complex"/>
    <property type="evidence" value="ECO:0007669"/>
    <property type="project" value="UniProtKB-UniRule"/>
</dbReference>
<keyword evidence="8" id="KW-0811">Translocation</keyword>
<evidence type="ECO:0000256" key="2">
    <source>
        <dbReference type="ARBA" id="ARBA00010867"/>
    </source>
</evidence>
<comment type="similarity">
    <text evidence="2 8">Belongs to the TIM21 family.</text>
</comment>
<comment type="caution">
    <text evidence="9">The sequence shown here is derived from an EMBL/GenBank/DDBJ whole genome shotgun (WGS) entry which is preliminary data.</text>
</comment>
<protein>
    <recommendedName>
        <fullName evidence="8">Mitochondrial import inner membrane translocase subunit Tim21</fullName>
    </recommendedName>
</protein>
<dbReference type="Pfam" id="PF08294">
    <property type="entry name" value="TIM21"/>
    <property type="match status" value="1"/>
</dbReference>
<evidence type="ECO:0000256" key="8">
    <source>
        <dbReference type="RuleBase" id="RU367142"/>
    </source>
</evidence>
<evidence type="ECO:0000256" key="3">
    <source>
        <dbReference type="ARBA" id="ARBA00022692"/>
    </source>
</evidence>
<organism evidence="9 10">
    <name type="scientific">Pyxicephalus adspersus</name>
    <name type="common">African bullfrog</name>
    <dbReference type="NCBI Taxonomy" id="30357"/>
    <lineage>
        <taxon>Eukaryota</taxon>
        <taxon>Metazoa</taxon>
        <taxon>Chordata</taxon>
        <taxon>Craniata</taxon>
        <taxon>Vertebrata</taxon>
        <taxon>Euteleostomi</taxon>
        <taxon>Amphibia</taxon>
        <taxon>Batrachia</taxon>
        <taxon>Anura</taxon>
        <taxon>Neobatrachia</taxon>
        <taxon>Ranoidea</taxon>
        <taxon>Pyxicephalidae</taxon>
        <taxon>Pyxicephalinae</taxon>
        <taxon>Pyxicephalus</taxon>
    </lineage>
</organism>
<evidence type="ECO:0000313" key="9">
    <source>
        <dbReference type="EMBL" id="DBA24460.1"/>
    </source>
</evidence>
<sequence length="234" mass="26343">MVLPSCVWRGVLHKHSLLPYTLQCVMRVPGYRLACGSPVCLDSIRRRALGTPQMCVKSLCTGRYLLKLQNHPKYVQTPEDQPQTIYQRVSKAGLGITFVVVGVAGAAIIAAMIYYALKDLLCPLSPSKLFANALEKCQNHPEVIEMFGGPINSYGVFENQKREQNISAIQYVKNNVKCMLVKFNISGSEVKLATVKAYHKKNPVNGRYDIEYIIVETKTDPQMKIIIEDNRYDM</sequence>
<comment type="function">
    <text evidence="8">Essential component of the TIM23 complex, a complex that mediates the translocation of transit peptide-containing proteins across the mitochondrial inner membrane.</text>
</comment>
<dbReference type="AlphaFoldDB" id="A0AAV3A9W9"/>
<dbReference type="EMBL" id="DYDO01000005">
    <property type="protein sequence ID" value="DBA24460.1"/>
    <property type="molecule type" value="Genomic_DNA"/>
</dbReference>
<dbReference type="GO" id="GO:0030150">
    <property type="term" value="P:protein import into mitochondrial matrix"/>
    <property type="evidence" value="ECO:0007669"/>
    <property type="project" value="UniProtKB-UniRule"/>
</dbReference>
<evidence type="ECO:0000313" key="10">
    <source>
        <dbReference type="Proteomes" id="UP001181693"/>
    </source>
</evidence>
<gene>
    <name evidence="9" type="ORF">GDO54_012110</name>
</gene>
<dbReference type="Proteomes" id="UP001181693">
    <property type="component" value="Unassembled WGS sequence"/>
</dbReference>
<evidence type="ECO:0000256" key="1">
    <source>
        <dbReference type="ARBA" id="ARBA00004304"/>
    </source>
</evidence>
<feature type="transmembrane region" description="Helical" evidence="8">
    <location>
        <begin position="92"/>
        <end position="117"/>
    </location>
</feature>
<comment type="subcellular location">
    <subcellularLocation>
        <location evidence="8">Mitochondrion inner membrane</location>
        <topology evidence="8">Single-pass membrane protein</topology>
    </subcellularLocation>
    <subcellularLocation>
        <location evidence="1">Mitochondrion membrane</location>
        <topology evidence="1">Single-pass membrane protein</topology>
    </subcellularLocation>
</comment>
<keyword evidence="8" id="KW-0813">Transport</keyword>
<proteinExistence type="inferred from homology"/>
<keyword evidence="5 8" id="KW-1133">Transmembrane helix</keyword>
<keyword evidence="8" id="KW-0999">Mitochondrion inner membrane</keyword>
<dbReference type="InterPro" id="IPR013261">
    <property type="entry name" value="Tim21"/>
</dbReference>
<dbReference type="PANTHER" id="PTHR13032">
    <property type="entry name" value="MITOCHONDRIAL IMPORT INNER MEMBRANE TRANSLOCASE SUBUNIT TIM21"/>
    <property type="match status" value="1"/>
</dbReference>
<dbReference type="InterPro" id="IPR038552">
    <property type="entry name" value="Tim21_IMS_sf"/>
</dbReference>